<dbReference type="Pfam" id="PF05641">
    <property type="entry name" value="Agenet"/>
    <property type="match status" value="1"/>
</dbReference>
<dbReference type="AlphaFoldDB" id="A0A9R1VQJ2"/>
<name>A0A9R1VQJ2_LACSA</name>
<dbReference type="SMART" id="SM00439">
    <property type="entry name" value="BAH"/>
    <property type="match status" value="1"/>
</dbReference>
<dbReference type="Pfam" id="PF01426">
    <property type="entry name" value="BAH"/>
    <property type="match status" value="1"/>
</dbReference>
<dbReference type="Gramene" id="rna-gnl|WGS:NBSK|LSAT_4X18460_mrna">
    <property type="protein sequence ID" value="cds-PLY64373.1"/>
    <property type="gene ID" value="gene-LSAT_4X18460"/>
</dbReference>
<dbReference type="Gene3D" id="2.30.30.490">
    <property type="match status" value="1"/>
</dbReference>
<comment type="caution">
    <text evidence="2">The sequence shown here is derived from an EMBL/GenBank/DDBJ whole genome shotgun (WGS) entry which is preliminary data.</text>
</comment>
<dbReference type="InterPro" id="IPR001025">
    <property type="entry name" value="BAH_dom"/>
</dbReference>
<organism evidence="2 3">
    <name type="scientific">Lactuca sativa</name>
    <name type="common">Garden lettuce</name>
    <dbReference type="NCBI Taxonomy" id="4236"/>
    <lineage>
        <taxon>Eukaryota</taxon>
        <taxon>Viridiplantae</taxon>
        <taxon>Streptophyta</taxon>
        <taxon>Embryophyta</taxon>
        <taxon>Tracheophyta</taxon>
        <taxon>Spermatophyta</taxon>
        <taxon>Magnoliopsida</taxon>
        <taxon>eudicotyledons</taxon>
        <taxon>Gunneridae</taxon>
        <taxon>Pentapetalae</taxon>
        <taxon>asterids</taxon>
        <taxon>campanulids</taxon>
        <taxon>Asterales</taxon>
        <taxon>Asteraceae</taxon>
        <taxon>Cichorioideae</taxon>
        <taxon>Cichorieae</taxon>
        <taxon>Lactucinae</taxon>
        <taxon>Lactuca</taxon>
    </lineage>
</organism>
<sequence>MERSSAFVNWEEVFSTNHRGRREVRYYLKRRDGTSDLAVVGKEKKLASKTKTSSSSLYRYRYAIRDKSLFPSYDIPFENSPKLRSRRQVIDWLSSLVTDGSFSYPPKPIDVVLGAGDTLRLKLENFQDLHLHKKIHQTTELLWVGSWTCKKKRKHYEAYTRSGVKISVHDFVYVLAEENKRLVAYLEDLYEDSRGNKVAVVRWFHKVDEVVLDSPHTTYNNHKEIFFSLCIQDLSIECIDGIASVLSPQHYENFLKLNALNLNLLYPKLDPFVCQNQFEDEGIKPFDITKVKGYWNQNIHKLMSLIHNNHVHPKKSRSSDADVAVDVDGIRPKKRLRRLMETEYEYKIGSEVEVLSQDSGIRGVWFKGVVIKKHNEKIKVKYQDIKDAGDESKNLEEWILSSRVGVDDEFGMRLSGRMTIRPSRLLKKSDVLVDVDVGCVVDAWWNDGWWEGIVVDKELEGKNGNGNRIHVYFPWEKKRLIFGCNDLRYSKEWFKGEWKELKNRFDLVGLISCDSETKSHDKNVLLSSNMVVVVDDDDDKGQIGEYVIGDLKWNWSRKKRQKRKACERFQVESLMTLKKRRKDNTDCKFICDSSLFCHSVASSTPLIMSR</sequence>
<dbReference type="Proteomes" id="UP000235145">
    <property type="component" value="Unassembled WGS sequence"/>
</dbReference>
<reference evidence="2 3" key="1">
    <citation type="journal article" date="2017" name="Nat. Commun.">
        <title>Genome assembly with in vitro proximity ligation data and whole-genome triplication in lettuce.</title>
        <authorList>
            <person name="Reyes-Chin-Wo S."/>
            <person name="Wang Z."/>
            <person name="Yang X."/>
            <person name="Kozik A."/>
            <person name="Arikit S."/>
            <person name="Song C."/>
            <person name="Xia L."/>
            <person name="Froenicke L."/>
            <person name="Lavelle D.O."/>
            <person name="Truco M.J."/>
            <person name="Xia R."/>
            <person name="Zhu S."/>
            <person name="Xu C."/>
            <person name="Xu H."/>
            <person name="Xu X."/>
            <person name="Cox K."/>
            <person name="Korf I."/>
            <person name="Meyers B.C."/>
            <person name="Michelmore R.W."/>
        </authorList>
    </citation>
    <scope>NUCLEOTIDE SEQUENCE [LARGE SCALE GENOMIC DNA]</scope>
    <source>
        <strain evidence="3">cv. Salinas</strain>
        <tissue evidence="2">Seedlings</tissue>
    </source>
</reference>
<gene>
    <name evidence="2" type="ORF">LSAT_V11C400164090</name>
</gene>
<feature type="domain" description="BAH" evidence="1">
    <location>
        <begin position="164"/>
        <end position="289"/>
    </location>
</feature>
<protein>
    <recommendedName>
        <fullName evidence="1">BAH domain-containing protein</fullName>
    </recommendedName>
</protein>
<accession>A0A9R1VQJ2</accession>
<dbReference type="CDD" id="cd20405">
    <property type="entry name" value="Tudor_Agenet_AtDUF_rpt1_3"/>
    <property type="match status" value="1"/>
</dbReference>
<dbReference type="GO" id="GO:0003682">
    <property type="term" value="F:chromatin binding"/>
    <property type="evidence" value="ECO:0007669"/>
    <property type="project" value="InterPro"/>
</dbReference>
<dbReference type="OrthoDB" id="1883212at2759"/>
<dbReference type="EMBL" id="NBSK02000004">
    <property type="protein sequence ID" value="KAJ0208811.1"/>
    <property type="molecule type" value="Genomic_DNA"/>
</dbReference>
<proteinExistence type="predicted"/>
<evidence type="ECO:0000313" key="2">
    <source>
        <dbReference type="EMBL" id="KAJ0208811.1"/>
    </source>
</evidence>
<dbReference type="InterPro" id="IPR043151">
    <property type="entry name" value="BAH_sf"/>
</dbReference>
<dbReference type="PROSITE" id="PS51038">
    <property type="entry name" value="BAH"/>
    <property type="match status" value="1"/>
</dbReference>
<evidence type="ECO:0000313" key="3">
    <source>
        <dbReference type="Proteomes" id="UP000235145"/>
    </source>
</evidence>
<dbReference type="InterPro" id="IPR008395">
    <property type="entry name" value="Agenet-like_dom"/>
</dbReference>
<dbReference type="InterPro" id="IPR014002">
    <property type="entry name" value="Agenet_dom_plant"/>
</dbReference>
<dbReference type="PANTHER" id="PTHR31917:SF58">
    <property type="entry name" value="AGENET AND BROMO-ADJACENT HOMOLOGY (BAH) DOMAIN-CONTAINING PROTEIN"/>
    <property type="match status" value="1"/>
</dbReference>
<dbReference type="SMART" id="SM00743">
    <property type="entry name" value="Agenet"/>
    <property type="match status" value="2"/>
</dbReference>
<keyword evidence="3" id="KW-1185">Reference proteome</keyword>
<dbReference type="PANTHER" id="PTHR31917">
    <property type="entry name" value="AGENET DOMAIN-CONTAINING PROTEIN-RELATED"/>
    <property type="match status" value="1"/>
</dbReference>
<evidence type="ECO:0000259" key="1">
    <source>
        <dbReference type="PROSITE" id="PS51038"/>
    </source>
</evidence>